<dbReference type="Proteomes" id="UP001310594">
    <property type="component" value="Unassembled WGS sequence"/>
</dbReference>
<dbReference type="EMBL" id="JAVRQU010000011">
    <property type="protein sequence ID" value="KAK5697326.1"/>
    <property type="molecule type" value="Genomic_DNA"/>
</dbReference>
<protein>
    <recommendedName>
        <fullName evidence="1">F-box domain-containing protein</fullName>
    </recommendedName>
</protein>
<evidence type="ECO:0000313" key="3">
    <source>
        <dbReference type="Proteomes" id="UP001310594"/>
    </source>
</evidence>
<comment type="caution">
    <text evidence="2">The sequence shown here is derived from an EMBL/GenBank/DDBJ whole genome shotgun (WGS) entry which is preliminary data.</text>
</comment>
<gene>
    <name evidence="2" type="ORF">LTR97_007463</name>
</gene>
<evidence type="ECO:0000259" key="1">
    <source>
        <dbReference type="PROSITE" id="PS50181"/>
    </source>
</evidence>
<proteinExistence type="predicted"/>
<reference evidence="2" key="1">
    <citation type="submission" date="2023-08" db="EMBL/GenBank/DDBJ databases">
        <title>Black Yeasts Isolated from many extreme environments.</title>
        <authorList>
            <person name="Coleine C."/>
            <person name="Stajich J.E."/>
            <person name="Selbmann L."/>
        </authorList>
    </citation>
    <scope>NUCLEOTIDE SEQUENCE</scope>
    <source>
        <strain evidence="2">CCFEE 5810</strain>
    </source>
</reference>
<sequence length="294" mass="32156">MASSPLTNTPTDVMFEIFDLLTIANLCNFRQTCRWAKDQSSKPFATRGYKEISTCDCSDSTYDLANTLKGNKDLASSVKTFGVQSQCQSCQTRAHGYDSLSGQPCKQDGTWAMSDILSALPNLETLVLHTMSTQSFARHFQGAHARKPGTPSYATGSGEWHLATVSLHFCSFTSEELKAIARLADAEVTHFNFNRVVCIDGKWSEVLCSIRDAAKDGSSLNLSAPMVETVGAGRAPSSFALMPKNRAKFFKAMRGEHGIEAVTVQEWLASMKGKRAIKLGVDMITQYVTSGAWH</sequence>
<dbReference type="Pfam" id="PF00646">
    <property type="entry name" value="F-box"/>
    <property type="match status" value="1"/>
</dbReference>
<dbReference type="InterPro" id="IPR036047">
    <property type="entry name" value="F-box-like_dom_sf"/>
</dbReference>
<dbReference type="SUPFAM" id="SSF81383">
    <property type="entry name" value="F-box domain"/>
    <property type="match status" value="1"/>
</dbReference>
<evidence type="ECO:0000313" key="2">
    <source>
        <dbReference type="EMBL" id="KAK5697326.1"/>
    </source>
</evidence>
<organism evidence="2 3">
    <name type="scientific">Elasticomyces elasticus</name>
    <dbReference type="NCBI Taxonomy" id="574655"/>
    <lineage>
        <taxon>Eukaryota</taxon>
        <taxon>Fungi</taxon>
        <taxon>Dikarya</taxon>
        <taxon>Ascomycota</taxon>
        <taxon>Pezizomycotina</taxon>
        <taxon>Dothideomycetes</taxon>
        <taxon>Dothideomycetidae</taxon>
        <taxon>Mycosphaerellales</taxon>
        <taxon>Teratosphaeriaceae</taxon>
        <taxon>Elasticomyces</taxon>
    </lineage>
</organism>
<accession>A0AAN7ZMU0</accession>
<dbReference type="PROSITE" id="PS50181">
    <property type="entry name" value="FBOX"/>
    <property type="match status" value="1"/>
</dbReference>
<name>A0AAN7ZMU0_9PEZI</name>
<feature type="domain" description="F-box" evidence="1">
    <location>
        <begin position="3"/>
        <end position="52"/>
    </location>
</feature>
<dbReference type="AlphaFoldDB" id="A0AAN7ZMU0"/>
<dbReference type="InterPro" id="IPR001810">
    <property type="entry name" value="F-box_dom"/>
</dbReference>